<proteinExistence type="inferred from homology"/>
<evidence type="ECO:0000256" key="2">
    <source>
        <dbReference type="ARBA" id="ARBA00022741"/>
    </source>
</evidence>
<comment type="similarity">
    <text evidence="5">Belongs to the glutamate--cysteine ligase type 2 family. YbdK subfamily.</text>
</comment>
<keyword evidence="8" id="KW-1185">Reference proteome</keyword>
<gene>
    <name evidence="7" type="ORF">EV385_5121</name>
</gene>
<evidence type="ECO:0000256" key="1">
    <source>
        <dbReference type="ARBA" id="ARBA00022598"/>
    </source>
</evidence>
<keyword evidence="2 5" id="KW-0547">Nucleotide-binding</keyword>
<keyword evidence="1 5" id="KW-0436">Ligase</keyword>
<dbReference type="SUPFAM" id="SSF55931">
    <property type="entry name" value="Glutamine synthetase/guanido kinase"/>
    <property type="match status" value="1"/>
</dbReference>
<comment type="function">
    <text evidence="5">ATP-dependent carboxylate-amine ligase which exhibits weak glutamate--cysteine ligase activity.</text>
</comment>
<evidence type="ECO:0000256" key="3">
    <source>
        <dbReference type="ARBA" id="ARBA00022840"/>
    </source>
</evidence>
<evidence type="ECO:0000256" key="5">
    <source>
        <dbReference type="HAMAP-Rule" id="MF_01609"/>
    </source>
</evidence>
<dbReference type="InterPro" id="IPR050141">
    <property type="entry name" value="GCL_type2/YbdK_subfam"/>
</dbReference>
<evidence type="ECO:0000313" key="7">
    <source>
        <dbReference type="EMBL" id="RZU53222.1"/>
    </source>
</evidence>
<comment type="caution">
    <text evidence="7">The sequence shown here is derived from an EMBL/GenBank/DDBJ whole genome shotgun (WGS) entry which is preliminary data.</text>
</comment>
<dbReference type="PANTHER" id="PTHR36510:SF1">
    <property type="entry name" value="GLUTAMATE--CYSTEINE LIGASE 2-RELATED"/>
    <property type="match status" value="1"/>
</dbReference>
<dbReference type="NCBIfam" id="TIGR02050">
    <property type="entry name" value="gshA_cyan_rel"/>
    <property type="match status" value="1"/>
</dbReference>
<dbReference type="NCBIfam" id="NF010041">
    <property type="entry name" value="PRK13517.1-1"/>
    <property type="match status" value="1"/>
</dbReference>
<sequence>MTARRPPTFGVEEEFLLLDPASGHPVPAAPRLLRLLHGRPGPRAELMRYQLETATRVCDNADQLHAELRRLRQLGSEAAQRCGCQLVASGTSPYPTPGLAALTDDPRYRELARRYPSLTAGSGICACHVHVGVPSREHGVQVLARFRPWLPTLLALSANSPLENGHDTGWASRRYPSLARWPTAGPPSIWADAAAYDRAVGKLIGGGAALDQRSIYLLARLSPRYPTVEVRVADVCPDVDTALLLAVLVRALVTTAVADTQAGKPMPHPPRATIVAGLDAAARHGPAGPAIDPRNGAFIQPWTLVRRLVDHAGPALAASGDAATVAHLLRALKIRGTGADRQREAWTRAESPAQLVAELAAATWQAPYDTAPAGAARALSRQPNHRGSAFLTRRRHTAA</sequence>
<name>A0A4Q7ZQ41_9ACTN</name>
<evidence type="ECO:0000313" key="8">
    <source>
        <dbReference type="Proteomes" id="UP000292564"/>
    </source>
</evidence>
<accession>A0A4Q7ZQ41</accession>
<dbReference type="GO" id="GO:0042398">
    <property type="term" value="P:modified amino acid biosynthetic process"/>
    <property type="evidence" value="ECO:0007669"/>
    <property type="project" value="InterPro"/>
</dbReference>
<dbReference type="InterPro" id="IPR014746">
    <property type="entry name" value="Gln_synth/guanido_kin_cat_dom"/>
</dbReference>
<feature type="region of interest" description="Disordered" evidence="6">
    <location>
        <begin position="380"/>
        <end position="399"/>
    </location>
</feature>
<dbReference type="InterPro" id="IPR006336">
    <property type="entry name" value="GCS2"/>
</dbReference>
<dbReference type="RefSeq" id="WP_130511733.1">
    <property type="nucleotide sequence ID" value="NZ_SHKY01000001.1"/>
</dbReference>
<dbReference type="HAMAP" id="MF_01609">
    <property type="entry name" value="Glu_cys_ligase_2"/>
    <property type="match status" value="1"/>
</dbReference>
<protein>
    <recommendedName>
        <fullName evidence="5">Putative glutamate--cysteine ligase 2</fullName>
        <ecNumber evidence="5">6.3.2.2</ecNumber>
    </recommendedName>
    <alternativeName>
        <fullName evidence="5">Gamma-glutamylcysteine synthetase 2</fullName>
        <shortName evidence="5">GCS 2</shortName>
        <shortName evidence="5">Gamma-GCS 2</shortName>
    </alternativeName>
</protein>
<organism evidence="7 8">
    <name type="scientific">Krasilnikovia cinnamomea</name>
    <dbReference type="NCBI Taxonomy" id="349313"/>
    <lineage>
        <taxon>Bacteria</taxon>
        <taxon>Bacillati</taxon>
        <taxon>Actinomycetota</taxon>
        <taxon>Actinomycetes</taxon>
        <taxon>Micromonosporales</taxon>
        <taxon>Micromonosporaceae</taxon>
        <taxon>Krasilnikovia</taxon>
    </lineage>
</organism>
<dbReference type="Pfam" id="PF04107">
    <property type="entry name" value="GCS2"/>
    <property type="match status" value="1"/>
</dbReference>
<evidence type="ECO:0000256" key="6">
    <source>
        <dbReference type="SAM" id="MobiDB-lite"/>
    </source>
</evidence>
<comment type="catalytic activity">
    <reaction evidence="4 5">
        <text>L-cysteine + L-glutamate + ATP = gamma-L-glutamyl-L-cysteine + ADP + phosphate + H(+)</text>
        <dbReference type="Rhea" id="RHEA:13285"/>
        <dbReference type="ChEBI" id="CHEBI:15378"/>
        <dbReference type="ChEBI" id="CHEBI:29985"/>
        <dbReference type="ChEBI" id="CHEBI:30616"/>
        <dbReference type="ChEBI" id="CHEBI:35235"/>
        <dbReference type="ChEBI" id="CHEBI:43474"/>
        <dbReference type="ChEBI" id="CHEBI:58173"/>
        <dbReference type="ChEBI" id="CHEBI:456216"/>
        <dbReference type="EC" id="6.3.2.2"/>
    </reaction>
</comment>
<dbReference type="Gene3D" id="3.30.590.20">
    <property type="match status" value="1"/>
</dbReference>
<dbReference type="OrthoDB" id="9803842at2"/>
<dbReference type="AlphaFoldDB" id="A0A4Q7ZQ41"/>
<evidence type="ECO:0000256" key="4">
    <source>
        <dbReference type="ARBA" id="ARBA00048819"/>
    </source>
</evidence>
<dbReference type="GO" id="GO:0004357">
    <property type="term" value="F:glutamate-cysteine ligase activity"/>
    <property type="evidence" value="ECO:0007669"/>
    <property type="project" value="UniProtKB-EC"/>
</dbReference>
<dbReference type="EC" id="6.3.2.2" evidence="5"/>
<dbReference type="Proteomes" id="UP000292564">
    <property type="component" value="Unassembled WGS sequence"/>
</dbReference>
<dbReference type="InterPro" id="IPR011793">
    <property type="entry name" value="YbdK"/>
</dbReference>
<keyword evidence="3 5" id="KW-0067">ATP-binding</keyword>
<dbReference type="PANTHER" id="PTHR36510">
    <property type="entry name" value="GLUTAMATE--CYSTEINE LIGASE 2-RELATED"/>
    <property type="match status" value="1"/>
</dbReference>
<dbReference type="GO" id="GO:0005524">
    <property type="term" value="F:ATP binding"/>
    <property type="evidence" value="ECO:0007669"/>
    <property type="project" value="UniProtKB-KW"/>
</dbReference>
<reference evidence="7 8" key="1">
    <citation type="submission" date="2019-02" db="EMBL/GenBank/DDBJ databases">
        <title>Sequencing the genomes of 1000 actinobacteria strains.</title>
        <authorList>
            <person name="Klenk H.-P."/>
        </authorList>
    </citation>
    <scope>NUCLEOTIDE SEQUENCE [LARGE SCALE GENOMIC DNA]</scope>
    <source>
        <strain evidence="7 8">DSM 45162</strain>
    </source>
</reference>
<dbReference type="EMBL" id="SHKY01000001">
    <property type="protein sequence ID" value="RZU53222.1"/>
    <property type="molecule type" value="Genomic_DNA"/>
</dbReference>